<name>A0A150KIZ6_HEYCO</name>
<protein>
    <submittedName>
        <fullName evidence="1">Uncharacterized protein</fullName>
    </submittedName>
</protein>
<evidence type="ECO:0000313" key="1">
    <source>
        <dbReference type="EMBL" id="KYC73812.1"/>
    </source>
</evidence>
<sequence length="41" mass="4822">MSGPNQSLLFSCIFIMEKRAVFILPRKFLHVRSKFAESQYT</sequence>
<dbReference type="Proteomes" id="UP000075304">
    <property type="component" value="Unassembled WGS sequence"/>
</dbReference>
<accession>A0A150KIZ6</accession>
<comment type="caution">
    <text evidence="1">The sequence shown here is derived from an EMBL/GenBank/DDBJ whole genome shotgun (WGS) entry which is preliminary data.</text>
</comment>
<proteinExistence type="predicted"/>
<organism evidence="1 2">
    <name type="scientific">Heyndrickxia coagulans</name>
    <name type="common">Weizmannia coagulans</name>
    <dbReference type="NCBI Taxonomy" id="1398"/>
    <lineage>
        <taxon>Bacteria</taxon>
        <taxon>Bacillati</taxon>
        <taxon>Bacillota</taxon>
        <taxon>Bacilli</taxon>
        <taxon>Bacillales</taxon>
        <taxon>Bacillaceae</taxon>
        <taxon>Heyndrickxia</taxon>
    </lineage>
</organism>
<dbReference type="EMBL" id="LQYI01000002">
    <property type="protein sequence ID" value="KYC73812.1"/>
    <property type="molecule type" value="Genomic_DNA"/>
</dbReference>
<reference evidence="1 2" key="1">
    <citation type="submission" date="2016-01" db="EMBL/GenBank/DDBJ databases">
        <title>Genome Sequences of Twelve Sporeforming Bacillus Species Isolated from Foods.</title>
        <authorList>
            <person name="Berendsen E.M."/>
            <person name="Wells-Bennik M.H."/>
            <person name="Krawcyk A.O."/>
            <person name="De Jong A."/>
            <person name="Holsappel S."/>
            <person name="Eijlander R.T."/>
            <person name="Kuipers O.P."/>
        </authorList>
    </citation>
    <scope>NUCLEOTIDE SEQUENCE [LARGE SCALE GENOMIC DNA]</scope>
    <source>
        <strain evidence="1 2">B4099</strain>
    </source>
</reference>
<dbReference type="AlphaFoldDB" id="A0A150KIZ6"/>
<gene>
    <name evidence="1" type="ORF">B4099_2773</name>
</gene>
<evidence type="ECO:0000313" key="2">
    <source>
        <dbReference type="Proteomes" id="UP000075304"/>
    </source>
</evidence>